<dbReference type="Proteomes" id="UP000465221">
    <property type="component" value="Unassembled WGS sequence"/>
</dbReference>
<dbReference type="SMART" id="SM00636">
    <property type="entry name" value="Glyco_18"/>
    <property type="match status" value="1"/>
</dbReference>
<comment type="caution">
    <text evidence="10">The sequence shown here is derived from an EMBL/GenBank/DDBJ whole genome shotgun (WGS) entry which is preliminary data.</text>
</comment>
<evidence type="ECO:0000259" key="8">
    <source>
        <dbReference type="PROSITE" id="PS51782"/>
    </source>
</evidence>
<feature type="signal peptide" evidence="7">
    <location>
        <begin position="1"/>
        <end position="23"/>
    </location>
</feature>
<dbReference type="InterPro" id="IPR053214">
    <property type="entry name" value="LysM12-like"/>
</dbReference>
<dbReference type="Pfam" id="PF00704">
    <property type="entry name" value="Glyco_hydro_18"/>
    <property type="match status" value="1"/>
</dbReference>
<feature type="domain" description="GH18" evidence="9">
    <location>
        <begin position="537"/>
        <end position="907"/>
    </location>
</feature>
<proteinExistence type="inferred from homology"/>
<dbReference type="PANTHER" id="PTHR47700:SF2">
    <property type="entry name" value="CHITINASE"/>
    <property type="match status" value="1"/>
</dbReference>
<evidence type="ECO:0000256" key="6">
    <source>
        <dbReference type="SAM" id="MobiDB-lite"/>
    </source>
</evidence>
<dbReference type="CDD" id="cd02878">
    <property type="entry name" value="GH18_zymocin_alpha"/>
    <property type="match status" value="1"/>
</dbReference>
<dbReference type="EC" id="3.2.1.14" evidence="2"/>
<dbReference type="GO" id="GO:0005975">
    <property type="term" value="P:carbohydrate metabolic process"/>
    <property type="evidence" value="ECO:0007669"/>
    <property type="project" value="InterPro"/>
</dbReference>
<organism evidence="10 11">
    <name type="scientific">Aspergillus udagawae</name>
    <dbReference type="NCBI Taxonomy" id="91492"/>
    <lineage>
        <taxon>Eukaryota</taxon>
        <taxon>Fungi</taxon>
        <taxon>Dikarya</taxon>
        <taxon>Ascomycota</taxon>
        <taxon>Pezizomycotina</taxon>
        <taxon>Eurotiomycetes</taxon>
        <taxon>Eurotiomycetidae</taxon>
        <taxon>Eurotiales</taxon>
        <taxon>Aspergillaceae</taxon>
        <taxon>Aspergillus</taxon>
        <taxon>Aspergillus subgen. Fumigati</taxon>
    </lineage>
</organism>
<dbReference type="PANTHER" id="PTHR47700">
    <property type="entry name" value="V CHITINASE, PUTATIVE (AFU_ORTHOLOGUE AFUA_6G13720)-RELATED"/>
    <property type="match status" value="1"/>
</dbReference>
<dbReference type="Gene3D" id="3.30.60.10">
    <property type="entry name" value="Endochitinase-like"/>
    <property type="match status" value="1"/>
</dbReference>
<keyword evidence="3" id="KW-0147">Chitin-binding</keyword>
<dbReference type="InterPro" id="IPR029070">
    <property type="entry name" value="Chitinase_insertion_sf"/>
</dbReference>
<dbReference type="GO" id="GO:0008061">
    <property type="term" value="F:chitin binding"/>
    <property type="evidence" value="ECO:0007669"/>
    <property type="project" value="UniProtKB-KW"/>
</dbReference>
<feature type="region of interest" description="Disordered" evidence="6">
    <location>
        <begin position="1094"/>
        <end position="1154"/>
    </location>
</feature>
<evidence type="ECO:0000259" key="9">
    <source>
        <dbReference type="PROSITE" id="PS51910"/>
    </source>
</evidence>
<dbReference type="InterPro" id="IPR036779">
    <property type="entry name" value="LysM_dom_sf"/>
</dbReference>
<feature type="domain" description="LysM" evidence="8">
    <location>
        <begin position="395"/>
        <end position="443"/>
    </location>
</feature>
<keyword evidence="4" id="KW-0843">Virulence</keyword>
<dbReference type="InterPro" id="IPR018392">
    <property type="entry name" value="LysM"/>
</dbReference>
<evidence type="ECO:0000256" key="2">
    <source>
        <dbReference type="ARBA" id="ARBA00012729"/>
    </source>
</evidence>
<dbReference type="SUPFAM" id="SSF57016">
    <property type="entry name" value="Plant lectins/antimicrobial peptides"/>
    <property type="match status" value="1"/>
</dbReference>
<comment type="similarity">
    <text evidence="1">Belongs to the glycosyl hydrolase 18 family. Chitinase class V subfamily.</text>
</comment>
<evidence type="ECO:0000256" key="7">
    <source>
        <dbReference type="SAM" id="SignalP"/>
    </source>
</evidence>
<dbReference type="PROSITE" id="PS51782">
    <property type="entry name" value="LYSM"/>
    <property type="match status" value="2"/>
</dbReference>
<name>A0A8H3RVU5_9EURO</name>
<evidence type="ECO:0000313" key="11">
    <source>
        <dbReference type="Proteomes" id="UP000465221"/>
    </source>
</evidence>
<dbReference type="InterPro" id="IPR001223">
    <property type="entry name" value="Glyco_hydro18_cat"/>
</dbReference>
<keyword evidence="5" id="KW-0378">Hydrolase</keyword>
<feature type="region of interest" description="Disordered" evidence="6">
    <location>
        <begin position="1250"/>
        <end position="1269"/>
    </location>
</feature>
<sequence>MRLPSLATAISLAVVWAPSAALALSSNANNAANAFLASLSVSTVSKTVAGSPTDLASAREAILAGNYTSRLHHQGRDSCPGGCSSAGIDTSAWFVYGSLDRLDRACKRPMLLDFALVNPINDRKSHVAISACTADYAELSDNAPVSNSNAACALKGVAQTKTTSSLQLASSGASSSTHVADVTAALEQLRAFATLSDAGCNETIKYAYSRDVAVGVYAGSGLAGQGVLSTVLQKLSAQVKDDGSVAESLSVEMCSNSTARYSLSVLVNTKGDLGAVQRGLQVSKNGSCVSTETTTTASDWQTVTYLVPAATNITRTSNSTKLASTRATECRTIQVDSGDTCTSLAAECGITPAQFTEYNPDSSLCSSLTPGKHVCCSAGTLPDFTPKPGADGYCYSYLVKTGDSCASLAAAYDLTNEKIESFNKETWGWNGCQKLFADYNICLSTGYPPMPATIANAVCGPQVNDTAKAPPGTDLSTLNQCPLNACCNIWGQCGTTGDFCTPSNSSTGAPGTAAPGENGCISNCGMDIITSSAPPETYSIAYFEAFNWKRTCLRMSVNSIDTSAYTHIHYSFITLNEDFSINIDEVADQLPLFKGMAGIKKIVSVGGWAFSTEPATYQIFRNAVATQANRKTLITNIIKFLDDYNLDGVDWDWEYPAEPDIPGIPAGTEADTTGFFLLLNELKQEIPSGKTVSVTAPASFWYLQYFPIEALSLVVDYVVYMTYDLHGQWDYINKYATPGCPSYDRGLGNCLRSHVNLTETINSLSMITKAGVPSNMIVVGVSSYGRSFKMSTPGCWTEQCTYTGPDSGAYPGRCTNTSGYISDYEIGEIIRQNPTVQKLWDANSYSNIVVFNDTEWVAYMDEDNKATRKALYPGLSFLGTADWAVDLQSENGSGSGSGSNNDSSGGTIYINPDIWNSAAPVVTAPPGASLIWPPMPLSTPTTITFPPWTTTISYSSLTTRTSTLSDGTTSTYPAYVYESWLTVITIPPCEYSLYTYRFFSTVRGTQFTNGRAFPVTTTAINVWGVSLPSSSSSSSTGGPVPIILTSSVQPPPFTITVTPVLSGTTSIIGATETTTISLDPVIWGSSTYSPPVETRTLGGSTTVIGGQTLPPTPITVTPNPHPTTTPKPGSTDPALNSKKPSWTPGKPPTPTAEPGCPGCGTRCLLFCNPDCPFCPPGTFGPPGGGGDNNNNDDDDDDDDEDPDNKGAQYTIVFDSMADDPFPTAFVGAADLSSLDAEVMSRASSAWGLSSTTTTTTTTKPTTTTQKPTPTPTADCMFWDSIFYYTFEIYNIDGWVSDGGDSLHDEEGGCGAMTGWEWHEETSDHYAYVYFNLPFFMKAGCVERAIVSAGGPKISCQGGGIGPTKRDVNIEVDFDNEAEEEDDEDDWTRLDARGTGKTLDTPAFPSWTDEQLQEFQSFYEAINMQSETADKTYVPMTWGATSTNPMTTSA</sequence>
<keyword evidence="5" id="KW-0326">Glycosidase</keyword>
<evidence type="ECO:0000256" key="4">
    <source>
        <dbReference type="ARBA" id="ARBA00023026"/>
    </source>
</evidence>
<reference evidence="10 11" key="1">
    <citation type="submission" date="2020-01" db="EMBL/GenBank/DDBJ databases">
        <title>Draft genome sequence of Aspergillus udagawae IFM 46972.</title>
        <authorList>
            <person name="Takahashi H."/>
            <person name="Yaguchi T."/>
        </authorList>
    </citation>
    <scope>NUCLEOTIDE SEQUENCE [LARGE SCALE GENOMIC DNA]</scope>
    <source>
        <strain evidence="10 11">IFM 46972</strain>
    </source>
</reference>
<feature type="compositionally biased region" description="Low complexity" evidence="6">
    <location>
        <begin position="1251"/>
        <end position="1267"/>
    </location>
</feature>
<dbReference type="SUPFAM" id="SSF54556">
    <property type="entry name" value="Chitinase insertion domain"/>
    <property type="match status" value="1"/>
</dbReference>
<dbReference type="Pfam" id="PF01476">
    <property type="entry name" value="LysM"/>
    <property type="match status" value="2"/>
</dbReference>
<dbReference type="Gene3D" id="3.20.20.80">
    <property type="entry name" value="Glycosidases"/>
    <property type="match status" value="1"/>
</dbReference>
<evidence type="ECO:0000313" key="10">
    <source>
        <dbReference type="EMBL" id="GFF34081.1"/>
    </source>
</evidence>
<dbReference type="InterPro" id="IPR017853">
    <property type="entry name" value="GH"/>
</dbReference>
<protein>
    <recommendedName>
        <fullName evidence="2">chitinase</fullName>
        <ecNumber evidence="2">3.2.1.14</ecNumber>
    </recommendedName>
</protein>
<keyword evidence="7" id="KW-0732">Signal</keyword>
<dbReference type="InterPro" id="IPR011583">
    <property type="entry name" value="Chitinase_II/V-like_cat"/>
</dbReference>
<dbReference type="GO" id="GO:0008843">
    <property type="term" value="F:endochitinase activity"/>
    <property type="evidence" value="ECO:0007669"/>
    <property type="project" value="UniProtKB-EC"/>
</dbReference>
<evidence type="ECO:0000256" key="1">
    <source>
        <dbReference type="ARBA" id="ARBA00008682"/>
    </source>
</evidence>
<dbReference type="Gene3D" id="3.10.350.10">
    <property type="entry name" value="LysM domain"/>
    <property type="match status" value="2"/>
</dbReference>
<dbReference type="InterPro" id="IPR036861">
    <property type="entry name" value="Endochitinase-like_sf"/>
</dbReference>
<feature type="compositionally biased region" description="Acidic residues" evidence="6">
    <location>
        <begin position="1190"/>
        <end position="1202"/>
    </location>
</feature>
<dbReference type="CDD" id="cd00118">
    <property type="entry name" value="LysM"/>
    <property type="match status" value="1"/>
</dbReference>
<dbReference type="EMBL" id="BLKC01000022">
    <property type="protein sequence ID" value="GFF34081.1"/>
    <property type="molecule type" value="Genomic_DNA"/>
</dbReference>
<evidence type="ECO:0000256" key="3">
    <source>
        <dbReference type="ARBA" id="ARBA00022669"/>
    </source>
</evidence>
<feature type="chain" id="PRO_5034566937" description="chitinase" evidence="7">
    <location>
        <begin position="24"/>
        <end position="1449"/>
    </location>
</feature>
<dbReference type="SMART" id="SM00257">
    <property type="entry name" value="LysM"/>
    <property type="match status" value="2"/>
</dbReference>
<evidence type="ECO:0000256" key="5">
    <source>
        <dbReference type="ARBA" id="ARBA00023295"/>
    </source>
</evidence>
<feature type="domain" description="LysM" evidence="8">
    <location>
        <begin position="331"/>
        <end position="376"/>
    </location>
</feature>
<dbReference type="SUPFAM" id="SSF54106">
    <property type="entry name" value="LysM domain"/>
    <property type="match status" value="2"/>
</dbReference>
<gene>
    <name evidence="10" type="ORF">IFM46972_04113</name>
</gene>
<dbReference type="SUPFAM" id="SSF51445">
    <property type="entry name" value="(Trans)glycosidases"/>
    <property type="match status" value="1"/>
</dbReference>
<dbReference type="PROSITE" id="PS51910">
    <property type="entry name" value="GH18_2"/>
    <property type="match status" value="1"/>
</dbReference>
<accession>A0A8H3RVU5</accession>
<dbReference type="CDD" id="cd00035">
    <property type="entry name" value="ChtBD1"/>
    <property type="match status" value="1"/>
</dbReference>
<feature type="region of interest" description="Disordered" evidence="6">
    <location>
        <begin position="1182"/>
        <end position="1206"/>
    </location>
</feature>
<dbReference type="Gene3D" id="3.10.50.10">
    <property type="match status" value="1"/>
</dbReference>